<organism evidence="1 2">
    <name type="scientific">Actinoplanes utahensis</name>
    <dbReference type="NCBI Taxonomy" id="1869"/>
    <lineage>
        <taxon>Bacteria</taxon>
        <taxon>Bacillati</taxon>
        <taxon>Actinomycetota</taxon>
        <taxon>Actinomycetes</taxon>
        <taxon>Micromonosporales</taxon>
        <taxon>Micromonosporaceae</taxon>
        <taxon>Actinoplanes</taxon>
    </lineage>
</organism>
<evidence type="ECO:0000313" key="2">
    <source>
        <dbReference type="Proteomes" id="UP000054537"/>
    </source>
</evidence>
<protein>
    <submittedName>
        <fullName evidence="1">Uncharacterized protein</fullName>
    </submittedName>
</protein>
<sequence length="62" mass="6647">MVERLRPGRFAAALLERVDDAVLATLPCIGGIDQYVDSADVLSRPELTRDITMAACPTGDLS</sequence>
<evidence type="ECO:0000313" key="1">
    <source>
        <dbReference type="EMBL" id="KHD73564.1"/>
    </source>
</evidence>
<accession>A0A0A6UGV8</accession>
<dbReference type="AlphaFoldDB" id="A0A0A6UGV8"/>
<proteinExistence type="predicted"/>
<gene>
    <name evidence="1" type="ORF">MB27_34125</name>
</gene>
<reference evidence="1 2" key="1">
    <citation type="submission" date="2014-10" db="EMBL/GenBank/DDBJ databases">
        <title>Draft genome sequence of Actinoplanes utahensis NRRL 12052.</title>
        <authorList>
            <person name="Velasco-Bucheli B."/>
            <person name="del Cerro C."/>
            <person name="Hormigo D."/>
            <person name="Garcia J.L."/>
            <person name="Acebal C."/>
            <person name="Arroyo M."/>
            <person name="de la Mata I."/>
        </authorList>
    </citation>
    <scope>NUCLEOTIDE SEQUENCE [LARGE SCALE GENOMIC DNA]</scope>
    <source>
        <strain evidence="1 2">NRRL 12052</strain>
    </source>
</reference>
<comment type="caution">
    <text evidence="1">The sequence shown here is derived from an EMBL/GenBank/DDBJ whole genome shotgun (WGS) entry which is preliminary data.</text>
</comment>
<keyword evidence="2" id="KW-1185">Reference proteome</keyword>
<dbReference type="EMBL" id="JRTT01000130">
    <property type="protein sequence ID" value="KHD73564.1"/>
    <property type="molecule type" value="Genomic_DNA"/>
</dbReference>
<dbReference type="Proteomes" id="UP000054537">
    <property type="component" value="Unassembled WGS sequence"/>
</dbReference>
<dbReference type="STRING" id="1869.MB27_34125"/>
<name>A0A0A6UGV8_ACTUT</name>